<evidence type="ECO:0000256" key="1">
    <source>
        <dbReference type="ARBA" id="ARBA00006738"/>
    </source>
</evidence>
<evidence type="ECO:0000313" key="4">
    <source>
        <dbReference type="Proteomes" id="UP000320055"/>
    </source>
</evidence>
<dbReference type="SUPFAM" id="SSF52980">
    <property type="entry name" value="Restriction endonuclease-like"/>
    <property type="match status" value="1"/>
</dbReference>
<evidence type="ECO:0000313" key="3">
    <source>
        <dbReference type="EMBL" id="VEP15365.1"/>
    </source>
</evidence>
<evidence type="ECO:0000256" key="2">
    <source>
        <dbReference type="HAMAP-Rule" id="MF_00048"/>
    </source>
</evidence>
<dbReference type="PANTHER" id="PTHR34039:SF1">
    <property type="entry name" value="UPF0102 PROTEIN YRAN"/>
    <property type="match status" value="1"/>
</dbReference>
<proteinExistence type="inferred from homology"/>
<accession>A0A563VVD2</accession>
<keyword evidence="4" id="KW-1185">Reference proteome</keyword>
<dbReference type="OrthoDB" id="9802516at2"/>
<dbReference type="InterPro" id="IPR003509">
    <property type="entry name" value="UPF0102_YraN-like"/>
</dbReference>
<dbReference type="NCBIfam" id="TIGR00252">
    <property type="entry name" value="YraN family protein"/>
    <property type="match status" value="1"/>
</dbReference>
<dbReference type="AlphaFoldDB" id="A0A563VVD2"/>
<dbReference type="InterPro" id="IPR011335">
    <property type="entry name" value="Restrct_endonuc-II-like"/>
</dbReference>
<name>A0A563VVD2_9CYAN</name>
<gene>
    <name evidence="3" type="ORF">H1P_330014</name>
</gene>
<dbReference type="Proteomes" id="UP000320055">
    <property type="component" value="Unassembled WGS sequence"/>
</dbReference>
<dbReference type="GO" id="GO:0003676">
    <property type="term" value="F:nucleic acid binding"/>
    <property type="evidence" value="ECO:0007669"/>
    <property type="project" value="InterPro"/>
</dbReference>
<dbReference type="CDD" id="cd20736">
    <property type="entry name" value="PoNe_Nuclease"/>
    <property type="match status" value="1"/>
</dbReference>
<dbReference type="EMBL" id="CAACVJ010000257">
    <property type="protein sequence ID" value="VEP15365.1"/>
    <property type="molecule type" value="Genomic_DNA"/>
</dbReference>
<dbReference type="PANTHER" id="PTHR34039">
    <property type="entry name" value="UPF0102 PROTEIN YRAN"/>
    <property type="match status" value="1"/>
</dbReference>
<dbReference type="RefSeq" id="WP_144865433.1">
    <property type="nucleotide sequence ID" value="NZ_LR213793.1"/>
</dbReference>
<dbReference type="Pfam" id="PF02021">
    <property type="entry name" value="UPF0102"/>
    <property type="match status" value="1"/>
</dbReference>
<dbReference type="Gene3D" id="3.40.1350.10">
    <property type="match status" value="1"/>
</dbReference>
<comment type="similarity">
    <text evidence="1 2">Belongs to the UPF0102 family.</text>
</comment>
<organism evidence="3 4">
    <name type="scientific">Hyella patelloides LEGE 07179</name>
    <dbReference type="NCBI Taxonomy" id="945734"/>
    <lineage>
        <taxon>Bacteria</taxon>
        <taxon>Bacillati</taxon>
        <taxon>Cyanobacteriota</taxon>
        <taxon>Cyanophyceae</taxon>
        <taxon>Pleurocapsales</taxon>
        <taxon>Hyellaceae</taxon>
        <taxon>Hyella</taxon>
    </lineage>
</organism>
<protein>
    <recommendedName>
        <fullName evidence="2">UPF0102 protein H1P_330014</fullName>
    </recommendedName>
</protein>
<dbReference type="HAMAP" id="MF_00048">
    <property type="entry name" value="UPF0102"/>
    <property type="match status" value="1"/>
</dbReference>
<reference evidence="3 4" key="1">
    <citation type="submission" date="2019-01" db="EMBL/GenBank/DDBJ databases">
        <authorList>
            <person name="Brito A."/>
        </authorList>
    </citation>
    <scope>NUCLEOTIDE SEQUENCE [LARGE SCALE GENOMIC DNA]</scope>
    <source>
        <strain evidence="3">1</strain>
    </source>
</reference>
<dbReference type="InterPro" id="IPR011856">
    <property type="entry name" value="tRNA_endonuc-like_dom_sf"/>
</dbReference>
<sequence length="159" mass="18419">MTTKIGDLGEQLVSQWLQSKSYSILHHSWHCRWGEVDIIAEDKTSSTLIFVEVKTRSISNWDTDGLEAISLSKQQKISRSAALFLAENSQYVDYYMRFDVALVNYKKQRKPKQLKISMDNYVPENSHNNQILPPQIITELKNGYILTIVNYLENAFEES</sequence>